<dbReference type="AlphaFoldDB" id="A0A7H0GPI3"/>
<evidence type="ECO:0000313" key="3">
    <source>
        <dbReference type="Proteomes" id="UP000516028"/>
    </source>
</evidence>
<sequence length="145" mass="16108">MFHPTPSHPRLCRFAWALMAVLVCSGTSSAQEVWVITESGQPLHGAHSPTRVIELDAAQRIEAELTTGLPSDPRQAEPIVRRRLKEGGPALQHRMQTAYQGITDAWSLGITTLPAVVVDQRYVVYGEANLDQALARIARYRKERP</sequence>
<keyword evidence="3" id="KW-1185">Reference proteome</keyword>
<feature type="signal peptide" evidence="1">
    <location>
        <begin position="1"/>
        <end position="30"/>
    </location>
</feature>
<organism evidence="2 3">
    <name type="scientific">Diaphorobacter aerolatus</name>
    <dbReference type="NCBI Taxonomy" id="1288495"/>
    <lineage>
        <taxon>Bacteria</taxon>
        <taxon>Pseudomonadati</taxon>
        <taxon>Pseudomonadota</taxon>
        <taxon>Betaproteobacteria</taxon>
        <taxon>Burkholderiales</taxon>
        <taxon>Comamonadaceae</taxon>
        <taxon>Diaphorobacter</taxon>
    </lineage>
</organism>
<name>A0A7H0GPI3_9BURK</name>
<proteinExistence type="predicted"/>
<gene>
    <name evidence="2" type="ORF">H9K75_10515</name>
</gene>
<evidence type="ECO:0000256" key="1">
    <source>
        <dbReference type="SAM" id="SignalP"/>
    </source>
</evidence>
<dbReference type="InterPro" id="IPR011090">
    <property type="entry name" value="Integr_conj_element_PFL4709"/>
</dbReference>
<protein>
    <submittedName>
        <fullName evidence="2">TIGR03757 family integrating conjugative element protein</fullName>
    </submittedName>
</protein>
<dbReference type="Proteomes" id="UP000516028">
    <property type="component" value="Chromosome"/>
</dbReference>
<dbReference type="KEGG" id="daer:H9K75_10515"/>
<dbReference type="EMBL" id="CP060783">
    <property type="protein sequence ID" value="QNP50199.1"/>
    <property type="molecule type" value="Genomic_DNA"/>
</dbReference>
<feature type="chain" id="PRO_5028966224" evidence="1">
    <location>
        <begin position="31"/>
        <end position="145"/>
    </location>
</feature>
<keyword evidence="1" id="KW-0732">Signal</keyword>
<accession>A0A7H0GPI3</accession>
<dbReference type="Pfam" id="PF07511">
    <property type="entry name" value="DUF1525"/>
    <property type="match status" value="1"/>
</dbReference>
<dbReference type="NCBIfam" id="TIGR03757">
    <property type="entry name" value="conj_TIGR03757"/>
    <property type="match status" value="1"/>
</dbReference>
<evidence type="ECO:0000313" key="2">
    <source>
        <dbReference type="EMBL" id="QNP50199.1"/>
    </source>
</evidence>
<reference evidence="2 3" key="1">
    <citation type="submission" date="2020-08" db="EMBL/GenBank/DDBJ databases">
        <title>Genome sequence of Diaphorobacter aerolatus KACC 16536T.</title>
        <authorList>
            <person name="Hyun D.-W."/>
            <person name="Bae J.-W."/>
        </authorList>
    </citation>
    <scope>NUCLEOTIDE SEQUENCE [LARGE SCALE GENOMIC DNA]</scope>
    <source>
        <strain evidence="2 3">KACC 16536</strain>
    </source>
</reference>